<dbReference type="AlphaFoldDB" id="A0A7H8R122"/>
<dbReference type="GO" id="GO:0006744">
    <property type="term" value="P:ubiquinone biosynthetic process"/>
    <property type="evidence" value="ECO:0007669"/>
    <property type="project" value="TreeGrafter"/>
</dbReference>
<dbReference type="OrthoDB" id="201153at2759"/>
<evidence type="ECO:0000313" key="8">
    <source>
        <dbReference type="Proteomes" id="UP000509510"/>
    </source>
</evidence>
<feature type="region of interest" description="Disordered" evidence="5">
    <location>
        <begin position="173"/>
        <end position="206"/>
    </location>
</feature>
<sequence length="742" mass="82485">MAGKRLLDAAQFLGAAKSISGKHIAARRQQLDVYTRTSSLTEGLRDKGNSLIVTAQAASAIFQRFNEAPQPSSSDAETSGYSQTAQKARESAAQYGQNAGQPFTGGTKEANTGAEAEKPRDQSAHQVPQEQAVHNVDGKPDDLIISQAQETFYRPSQKSKSVPSNVPELKLPAATSTTQQQGSQHDVDKNINPDVFHSQTSEHEGPPDEILQSVFHSPRVANLLLSKEKRPHLAGVKSHLPEHRPVEYSQNPDVRSKIEATQDSILQNEKNESVSEILEPLSRELENNDIPTASPSYQMLESRVPSTRLGRLWQYGGLATSMAFGAVGETLRRATGSKDESNGSIMFSAGNMERLVAKLSKMRGAALKLGQMMSLQDSQMLPESIAVVLQRVQDRADYMPQSQRDTVLVDNLGANWRELFESFEEVPMAAASIGQVHGAVLKDGRRVAVKIQYPGVADSIDSDLNNLSILLTASRLLPKGLFLDRTISNARTELGWECDYIREAQCADRFRALLGNKQASFVVPEVIHEASGKQVLTMERMDGIAVTKIKTFTQEQRDWVGTEILRLCLREICEFRFMQTDPNWTNFLFNAEKNRLELLDFGASREYPAEFIELYVQTLVAAARNDRARCKDLSVKLGYLTGYESQAMVDAHVDSIITIAEPYRDSAPDVYDFRDQTITDRVRSLIPVMLRERLAPPPEETYSLHRKLSGAFLLCAKLESRVPCKELFWSVVKEVEKGKQSN</sequence>
<feature type="compositionally biased region" description="Low complexity" evidence="5">
    <location>
        <begin position="175"/>
        <end position="184"/>
    </location>
</feature>
<evidence type="ECO:0000259" key="6">
    <source>
        <dbReference type="Pfam" id="PF03109"/>
    </source>
</evidence>
<comment type="similarity">
    <text evidence="1">Belongs to the protein kinase superfamily. ADCK protein kinase family.</text>
</comment>
<accession>A0A7H8R122</accession>
<dbReference type="InterPro" id="IPR011009">
    <property type="entry name" value="Kinase-like_dom_sf"/>
</dbReference>
<dbReference type="PANTHER" id="PTHR43851:SF3">
    <property type="entry name" value="COENZYME Q8"/>
    <property type="match status" value="1"/>
</dbReference>
<reference evidence="8" key="1">
    <citation type="submission" date="2020-06" db="EMBL/GenBank/DDBJ databases">
        <title>A chromosome-scale genome assembly of Talaromyces rugulosus W13939.</title>
        <authorList>
            <person name="Wang B."/>
            <person name="Guo L."/>
            <person name="Ye K."/>
            <person name="Wang L."/>
        </authorList>
    </citation>
    <scope>NUCLEOTIDE SEQUENCE [LARGE SCALE GENOMIC DNA]</scope>
    <source>
        <strain evidence="8">W13939</strain>
    </source>
</reference>
<protein>
    <recommendedName>
        <fullName evidence="6">ABC1 atypical kinase-like domain-containing protein</fullName>
    </recommendedName>
</protein>
<keyword evidence="4" id="KW-0067">ATP-binding</keyword>
<dbReference type="SUPFAM" id="SSF56112">
    <property type="entry name" value="Protein kinase-like (PK-like)"/>
    <property type="match status" value="1"/>
</dbReference>
<keyword evidence="3" id="KW-0547">Nucleotide-binding</keyword>
<dbReference type="PANTHER" id="PTHR43851">
    <property type="match status" value="1"/>
</dbReference>
<evidence type="ECO:0000256" key="1">
    <source>
        <dbReference type="ARBA" id="ARBA00009670"/>
    </source>
</evidence>
<evidence type="ECO:0000256" key="3">
    <source>
        <dbReference type="ARBA" id="ARBA00022741"/>
    </source>
</evidence>
<evidence type="ECO:0000256" key="2">
    <source>
        <dbReference type="ARBA" id="ARBA00022679"/>
    </source>
</evidence>
<gene>
    <name evidence="7" type="ORF">TRUGW13939_07196</name>
</gene>
<dbReference type="CDD" id="cd13970">
    <property type="entry name" value="ABC1_ADCK3"/>
    <property type="match status" value="1"/>
</dbReference>
<evidence type="ECO:0000256" key="4">
    <source>
        <dbReference type="ARBA" id="ARBA00022840"/>
    </source>
</evidence>
<evidence type="ECO:0000313" key="7">
    <source>
        <dbReference type="EMBL" id="QKX60054.1"/>
    </source>
</evidence>
<feature type="region of interest" description="Disordered" evidence="5">
    <location>
        <begin position="67"/>
        <end position="139"/>
    </location>
</feature>
<keyword evidence="8" id="KW-1185">Reference proteome</keyword>
<dbReference type="GO" id="GO:0016740">
    <property type="term" value="F:transferase activity"/>
    <property type="evidence" value="ECO:0007669"/>
    <property type="project" value="UniProtKB-KW"/>
</dbReference>
<feature type="domain" description="ABC1 atypical kinase-like" evidence="6">
    <location>
        <begin position="391"/>
        <end position="632"/>
    </location>
</feature>
<keyword evidence="2" id="KW-0808">Transferase</keyword>
<name>A0A7H8R122_TALRU</name>
<dbReference type="RefSeq" id="XP_035346231.1">
    <property type="nucleotide sequence ID" value="XM_035490338.1"/>
</dbReference>
<dbReference type="EMBL" id="CP055901">
    <property type="protein sequence ID" value="QKX60054.1"/>
    <property type="molecule type" value="Genomic_DNA"/>
</dbReference>
<dbReference type="KEGG" id="trg:TRUGW13939_07196"/>
<feature type="compositionally biased region" description="Polar residues" evidence="5">
    <location>
        <begin position="69"/>
        <end position="86"/>
    </location>
</feature>
<dbReference type="InterPro" id="IPR004147">
    <property type="entry name" value="ABC1_dom"/>
</dbReference>
<organism evidence="7 8">
    <name type="scientific">Talaromyces rugulosus</name>
    <name type="common">Penicillium rugulosum</name>
    <dbReference type="NCBI Taxonomy" id="121627"/>
    <lineage>
        <taxon>Eukaryota</taxon>
        <taxon>Fungi</taxon>
        <taxon>Dikarya</taxon>
        <taxon>Ascomycota</taxon>
        <taxon>Pezizomycotina</taxon>
        <taxon>Eurotiomycetes</taxon>
        <taxon>Eurotiomycetidae</taxon>
        <taxon>Eurotiales</taxon>
        <taxon>Trichocomaceae</taxon>
        <taxon>Talaromyces</taxon>
        <taxon>Talaromyces sect. Islandici</taxon>
    </lineage>
</organism>
<proteinExistence type="inferred from homology"/>
<dbReference type="Proteomes" id="UP000509510">
    <property type="component" value="Chromosome IV"/>
</dbReference>
<evidence type="ECO:0000256" key="5">
    <source>
        <dbReference type="SAM" id="MobiDB-lite"/>
    </source>
</evidence>
<dbReference type="InterPro" id="IPR051409">
    <property type="entry name" value="Atypical_kinase_ADCK"/>
</dbReference>
<dbReference type="InterPro" id="IPR034646">
    <property type="entry name" value="ADCK3_dom"/>
</dbReference>
<dbReference type="Pfam" id="PF03109">
    <property type="entry name" value="ABC1"/>
    <property type="match status" value="1"/>
</dbReference>
<dbReference type="GO" id="GO:0005524">
    <property type="term" value="F:ATP binding"/>
    <property type="evidence" value="ECO:0007669"/>
    <property type="project" value="UniProtKB-KW"/>
</dbReference>
<dbReference type="GeneID" id="55994689"/>